<sequence length="72" mass="8129">MQKAAEESAARPELREQAWRFQSEETAAQPGFRRWWADRVPQVIMAAPTSRIRSGYRSSQATASSGIRCVMS</sequence>
<dbReference type="AlphaFoldDB" id="A0A8J3Y8S8"/>
<organism evidence="1 2">
    <name type="scientific">Spirilliplanes yamanashiensis</name>
    <dbReference type="NCBI Taxonomy" id="42233"/>
    <lineage>
        <taxon>Bacteria</taxon>
        <taxon>Bacillati</taxon>
        <taxon>Actinomycetota</taxon>
        <taxon>Actinomycetes</taxon>
        <taxon>Micromonosporales</taxon>
        <taxon>Micromonosporaceae</taxon>
        <taxon>Spirilliplanes</taxon>
    </lineage>
</organism>
<name>A0A8J3Y8S8_9ACTN</name>
<dbReference type="EMBL" id="BOOY01000019">
    <property type="protein sequence ID" value="GIJ03310.1"/>
    <property type="molecule type" value="Genomic_DNA"/>
</dbReference>
<keyword evidence="2" id="KW-1185">Reference proteome</keyword>
<protein>
    <submittedName>
        <fullName evidence="1">Uncharacterized protein</fullName>
    </submittedName>
</protein>
<accession>A0A8J3Y8S8</accession>
<evidence type="ECO:0000313" key="1">
    <source>
        <dbReference type="EMBL" id="GIJ03310.1"/>
    </source>
</evidence>
<dbReference type="Proteomes" id="UP000652013">
    <property type="component" value="Unassembled WGS sequence"/>
</dbReference>
<evidence type="ECO:0000313" key="2">
    <source>
        <dbReference type="Proteomes" id="UP000652013"/>
    </source>
</evidence>
<proteinExistence type="predicted"/>
<reference evidence="1" key="1">
    <citation type="submission" date="2021-01" db="EMBL/GenBank/DDBJ databases">
        <title>Whole genome shotgun sequence of Spirilliplanes yamanashiensis NBRC 15828.</title>
        <authorList>
            <person name="Komaki H."/>
            <person name="Tamura T."/>
        </authorList>
    </citation>
    <scope>NUCLEOTIDE SEQUENCE</scope>
    <source>
        <strain evidence="1">NBRC 15828</strain>
    </source>
</reference>
<gene>
    <name evidence="1" type="ORF">Sya03_26620</name>
</gene>
<comment type="caution">
    <text evidence="1">The sequence shown here is derived from an EMBL/GenBank/DDBJ whole genome shotgun (WGS) entry which is preliminary data.</text>
</comment>